<evidence type="ECO:0000256" key="11">
    <source>
        <dbReference type="ARBA" id="ARBA00023163"/>
    </source>
</evidence>
<dbReference type="SMART" id="SM00342">
    <property type="entry name" value="HTH_ARAC"/>
    <property type="match status" value="1"/>
</dbReference>
<dbReference type="KEGG" id="spir:CWM47_18740"/>
<dbReference type="InterPro" id="IPR003594">
    <property type="entry name" value="HATPase_dom"/>
</dbReference>
<evidence type="ECO:0000256" key="4">
    <source>
        <dbReference type="ARBA" id="ARBA00022679"/>
    </source>
</evidence>
<keyword evidence="6 16" id="KW-0418">Kinase</keyword>
<dbReference type="PROSITE" id="PS00041">
    <property type="entry name" value="HTH_ARAC_FAMILY_1"/>
    <property type="match status" value="1"/>
</dbReference>
<evidence type="ECO:0000259" key="15">
    <source>
        <dbReference type="PROSITE" id="PS50110"/>
    </source>
</evidence>
<dbReference type="InterPro" id="IPR011006">
    <property type="entry name" value="CheY-like_superfamily"/>
</dbReference>
<evidence type="ECO:0000259" key="14">
    <source>
        <dbReference type="PROSITE" id="PS50109"/>
    </source>
</evidence>
<keyword evidence="9" id="KW-0805">Transcription regulation</keyword>
<comment type="catalytic activity">
    <reaction evidence="1">
        <text>ATP + protein L-histidine = ADP + protein N-phospho-L-histidine.</text>
        <dbReference type="EC" id="2.7.13.3"/>
    </reaction>
</comment>
<evidence type="ECO:0000256" key="6">
    <source>
        <dbReference type="ARBA" id="ARBA00022777"/>
    </source>
</evidence>
<dbReference type="EMBL" id="CP025096">
    <property type="protein sequence ID" value="AUD03686.1"/>
    <property type="molecule type" value="Genomic_DNA"/>
</dbReference>
<keyword evidence="4" id="KW-0808">Transferase</keyword>
<evidence type="ECO:0000256" key="12">
    <source>
        <dbReference type="PROSITE-ProRule" id="PRU00169"/>
    </source>
</evidence>
<dbReference type="SUPFAM" id="SSF47384">
    <property type="entry name" value="Homodimeric domain of signal transducing histidine kinase"/>
    <property type="match status" value="1"/>
</dbReference>
<dbReference type="InterPro" id="IPR036097">
    <property type="entry name" value="HisK_dim/P_sf"/>
</dbReference>
<keyword evidence="10" id="KW-0238">DNA-binding</keyword>
<dbReference type="Pfam" id="PF00512">
    <property type="entry name" value="HisKA"/>
    <property type="match status" value="1"/>
</dbReference>
<dbReference type="PROSITE" id="PS50110">
    <property type="entry name" value="RESPONSE_REGULATORY"/>
    <property type="match status" value="2"/>
</dbReference>
<dbReference type="GO" id="GO:0003700">
    <property type="term" value="F:DNA-binding transcription factor activity"/>
    <property type="evidence" value="ECO:0007669"/>
    <property type="project" value="InterPro"/>
</dbReference>
<dbReference type="OrthoDB" id="9797097at2"/>
<evidence type="ECO:0000256" key="8">
    <source>
        <dbReference type="ARBA" id="ARBA00023012"/>
    </source>
</evidence>
<dbReference type="GO" id="GO:0005524">
    <property type="term" value="F:ATP binding"/>
    <property type="evidence" value="ECO:0007669"/>
    <property type="project" value="UniProtKB-KW"/>
</dbReference>
<feature type="domain" description="HTH araC/xylS-type" evidence="13">
    <location>
        <begin position="557"/>
        <end position="655"/>
    </location>
</feature>
<dbReference type="Gene3D" id="1.10.10.60">
    <property type="entry name" value="Homeodomain-like"/>
    <property type="match status" value="1"/>
</dbReference>
<dbReference type="SMART" id="SM00388">
    <property type="entry name" value="HisKA"/>
    <property type="match status" value="1"/>
</dbReference>
<evidence type="ECO:0000256" key="10">
    <source>
        <dbReference type="ARBA" id="ARBA00023125"/>
    </source>
</evidence>
<dbReference type="PANTHER" id="PTHR43547">
    <property type="entry name" value="TWO-COMPONENT HISTIDINE KINASE"/>
    <property type="match status" value="1"/>
</dbReference>
<feature type="domain" description="Histidine kinase" evidence="14">
    <location>
        <begin position="148"/>
        <end position="365"/>
    </location>
</feature>
<dbReference type="PANTHER" id="PTHR43547:SF2">
    <property type="entry name" value="HYBRID SIGNAL TRANSDUCTION HISTIDINE KINASE C"/>
    <property type="match status" value="1"/>
</dbReference>
<feature type="domain" description="Response regulatory" evidence="15">
    <location>
        <begin position="4"/>
        <end position="123"/>
    </location>
</feature>
<evidence type="ECO:0000256" key="1">
    <source>
        <dbReference type="ARBA" id="ARBA00000085"/>
    </source>
</evidence>
<dbReference type="SUPFAM" id="SSF46689">
    <property type="entry name" value="Homeodomain-like"/>
    <property type="match status" value="1"/>
</dbReference>
<dbReference type="SMART" id="SM00448">
    <property type="entry name" value="REC"/>
    <property type="match status" value="2"/>
</dbReference>
<sequence length="659" mass="73636">MSTKILVVDDEVSLQPLMQQRFRRKIQAGDYVFSFATSGQAALAILKTGPEVDVLLLDINMPDIDGLTLLSQLPQVAPTSRALMVSAYGDLANVRTAMNRGAFDFVMKPIDFKDLELTIDKTARHVGQLRESIHAKAVAELKARFFDNITHEFRTPLSLILAPVDNLLQNPRQDEALRRSLLTIQRNANQLLNLINQLLDLAKLEADSLPLLESSGDVITFLDDVVNSFGAMADQKQLSLTFSSNLQHQEINFDVDKWQKILANLMSNAIKFTAAGGKVAVVCVVGQKQLVLTVADTGVGIPPEHISRIFDRFYQVDASLTRAYEGSGIGLSLAYELTRRLGGHLSVESQPGRGTIFTVELPIQKVVKSATYGIRIQPRPTVPLWVEDHPLTTNLEESDRPLILLVEDNSELITFIAESLSGQYRILTAANGRQGLELAQRELPDIVVSDVMMPEMDGYQLTHQLKNSPDTNHIAVLLLTARSGVQHRREGLLEGADDYLTKPFDMTELTLRLRNMVSRQQKIRDYYLRSLTKPDPQPTLTVPEADKPVTPQTVFMNKLYRCIETHLDESAYRAEALADDMAMSVRTLTRKLHSLVGVSPARLIRTYRLRRACDLLKIGHPVSETAYLVGFEHPTNFATAFKEVYQQTPTEFVAADLKR</sequence>
<dbReference type="SMART" id="SM00387">
    <property type="entry name" value="HATPase_c"/>
    <property type="match status" value="1"/>
</dbReference>
<keyword evidence="5" id="KW-0547">Nucleotide-binding</keyword>
<keyword evidence="11" id="KW-0804">Transcription</keyword>
<dbReference type="InterPro" id="IPR018060">
    <property type="entry name" value="HTH_AraC"/>
</dbReference>
<keyword evidence="17" id="KW-1185">Reference proteome</keyword>
<feature type="modified residue" description="4-aspartylphosphate" evidence="12">
    <location>
        <position position="58"/>
    </location>
</feature>
<dbReference type="AlphaFoldDB" id="A0A2K8Z1D0"/>
<dbReference type="InterPro" id="IPR005467">
    <property type="entry name" value="His_kinase_dom"/>
</dbReference>
<dbReference type="SUPFAM" id="SSF55874">
    <property type="entry name" value="ATPase domain of HSP90 chaperone/DNA topoisomerase II/histidine kinase"/>
    <property type="match status" value="1"/>
</dbReference>
<dbReference type="FunFam" id="1.10.287.130:FF:000045">
    <property type="entry name" value="Two-component system sensor histidine kinase/response regulator"/>
    <property type="match status" value="1"/>
</dbReference>
<dbReference type="InterPro" id="IPR001789">
    <property type="entry name" value="Sig_transdc_resp-reg_receiver"/>
</dbReference>
<dbReference type="Gene3D" id="3.30.565.10">
    <property type="entry name" value="Histidine kinase-like ATPase, C-terminal domain"/>
    <property type="match status" value="1"/>
</dbReference>
<dbReference type="CDD" id="cd00082">
    <property type="entry name" value="HisKA"/>
    <property type="match status" value="1"/>
</dbReference>
<dbReference type="SUPFAM" id="SSF52172">
    <property type="entry name" value="CheY-like"/>
    <property type="match status" value="2"/>
</dbReference>
<name>A0A2K8Z1D0_9BACT</name>
<dbReference type="Gene3D" id="3.40.50.2300">
    <property type="match status" value="2"/>
</dbReference>
<dbReference type="InterPro" id="IPR018062">
    <property type="entry name" value="HTH_AraC-typ_CS"/>
</dbReference>
<organism evidence="16 17">
    <name type="scientific">Spirosoma pollinicola</name>
    <dbReference type="NCBI Taxonomy" id="2057025"/>
    <lineage>
        <taxon>Bacteria</taxon>
        <taxon>Pseudomonadati</taxon>
        <taxon>Bacteroidota</taxon>
        <taxon>Cytophagia</taxon>
        <taxon>Cytophagales</taxon>
        <taxon>Cytophagaceae</taxon>
        <taxon>Spirosoma</taxon>
    </lineage>
</organism>
<dbReference type="GO" id="GO:0000155">
    <property type="term" value="F:phosphorelay sensor kinase activity"/>
    <property type="evidence" value="ECO:0007669"/>
    <property type="project" value="InterPro"/>
</dbReference>
<evidence type="ECO:0000256" key="9">
    <source>
        <dbReference type="ARBA" id="ARBA00023015"/>
    </source>
</evidence>
<evidence type="ECO:0000256" key="5">
    <source>
        <dbReference type="ARBA" id="ARBA00022741"/>
    </source>
</evidence>
<evidence type="ECO:0000256" key="3">
    <source>
        <dbReference type="ARBA" id="ARBA00022553"/>
    </source>
</evidence>
<dbReference type="PROSITE" id="PS50109">
    <property type="entry name" value="HIS_KIN"/>
    <property type="match status" value="1"/>
</dbReference>
<dbReference type="FunFam" id="3.30.565.10:FF:000037">
    <property type="entry name" value="Hybrid sensor histidine kinase/response regulator"/>
    <property type="match status" value="1"/>
</dbReference>
<evidence type="ECO:0000256" key="2">
    <source>
        <dbReference type="ARBA" id="ARBA00012438"/>
    </source>
</evidence>
<feature type="domain" description="Response regulatory" evidence="15">
    <location>
        <begin position="402"/>
        <end position="517"/>
    </location>
</feature>
<dbReference type="GO" id="GO:0043565">
    <property type="term" value="F:sequence-specific DNA binding"/>
    <property type="evidence" value="ECO:0007669"/>
    <property type="project" value="InterPro"/>
</dbReference>
<dbReference type="InterPro" id="IPR003661">
    <property type="entry name" value="HisK_dim/P_dom"/>
</dbReference>
<feature type="modified residue" description="4-aspartylphosphate" evidence="12">
    <location>
        <position position="450"/>
    </location>
</feature>
<dbReference type="CDD" id="cd16922">
    <property type="entry name" value="HATPase_EvgS-ArcB-TorS-like"/>
    <property type="match status" value="1"/>
</dbReference>
<evidence type="ECO:0000259" key="13">
    <source>
        <dbReference type="PROSITE" id="PS01124"/>
    </source>
</evidence>
<dbReference type="Pfam" id="PF12833">
    <property type="entry name" value="HTH_18"/>
    <property type="match status" value="1"/>
</dbReference>
<gene>
    <name evidence="16" type="ORF">CWM47_18740</name>
</gene>
<dbReference type="PRINTS" id="PR00344">
    <property type="entry name" value="BCTRLSENSOR"/>
</dbReference>
<dbReference type="Proteomes" id="UP000232883">
    <property type="component" value="Chromosome"/>
</dbReference>
<dbReference type="PROSITE" id="PS01124">
    <property type="entry name" value="HTH_ARAC_FAMILY_2"/>
    <property type="match status" value="1"/>
</dbReference>
<evidence type="ECO:0000313" key="17">
    <source>
        <dbReference type="Proteomes" id="UP000232883"/>
    </source>
</evidence>
<accession>A0A2K8Z1D0</accession>
<proteinExistence type="predicted"/>
<dbReference type="Gene3D" id="1.10.287.130">
    <property type="match status" value="1"/>
</dbReference>
<evidence type="ECO:0000313" key="16">
    <source>
        <dbReference type="EMBL" id="AUD03686.1"/>
    </source>
</evidence>
<keyword evidence="7" id="KW-0067">ATP-binding</keyword>
<reference evidence="16 17" key="1">
    <citation type="submission" date="2017-11" db="EMBL/GenBank/DDBJ databases">
        <title>Taxonomic description and genome sequences of Spirosoma HA7 sp. nov., isolated from pollen microhabitat of Corylus avellana.</title>
        <authorList>
            <person name="Ambika Manirajan B."/>
            <person name="Suarez C."/>
            <person name="Ratering S."/>
            <person name="Geissler-Plaum R."/>
            <person name="Cardinale M."/>
            <person name="Sylvia S."/>
        </authorList>
    </citation>
    <scope>NUCLEOTIDE SEQUENCE [LARGE SCALE GENOMIC DNA]</scope>
    <source>
        <strain evidence="16 17">HA7</strain>
    </source>
</reference>
<dbReference type="Pfam" id="PF00072">
    <property type="entry name" value="Response_reg"/>
    <property type="match status" value="2"/>
</dbReference>
<keyword evidence="8" id="KW-0902">Two-component regulatory system</keyword>
<dbReference type="InterPro" id="IPR009057">
    <property type="entry name" value="Homeodomain-like_sf"/>
</dbReference>
<dbReference type="Pfam" id="PF02518">
    <property type="entry name" value="HATPase_c"/>
    <property type="match status" value="1"/>
</dbReference>
<keyword evidence="3 12" id="KW-0597">Phosphoprotein</keyword>
<dbReference type="InterPro" id="IPR036890">
    <property type="entry name" value="HATPase_C_sf"/>
</dbReference>
<evidence type="ECO:0000256" key="7">
    <source>
        <dbReference type="ARBA" id="ARBA00022840"/>
    </source>
</evidence>
<protein>
    <recommendedName>
        <fullName evidence="2">histidine kinase</fullName>
        <ecNumber evidence="2">2.7.13.3</ecNumber>
    </recommendedName>
</protein>
<dbReference type="EC" id="2.7.13.3" evidence="2"/>
<dbReference type="InterPro" id="IPR004358">
    <property type="entry name" value="Sig_transdc_His_kin-like_C"/>
</dbReference>
<dbReference type="RefSeq" id="WP_100989753.1">
    <property type="nucleotide sequence ID" value="NZ_CP025096.1"/>
</dbReference>